<dbReference type="GO" id="GO:0016887">
    <property type="term" value="F:ATP hydrolysis activity"/>
    <property type="evidence" value="ECO:0007669"/>
    <property type="project" value="InterPro"/>
</dbReference>
<dbReference type="GO" id="GO:0140359">
    <property type="term" value="F:ABC-type transporter activity"/>
    <property type="evidence" value="ECO:0007669"/>
    <property type="project" value="InterPro"/>
</dbReference>
<sequence>MTLWSDTCKPCGSSTCLSSVCREGVCGSAFVREKYESFGYIVSMPSAAAPCTEGPYACGEDAEDASLVCNPGTCAFSAPCAPPHRGDLRLQPTELSDLLELRLGQTPSAPPAGLLMVYGMAEPNRWSIACADASPDRDRAADVVCRQLGFARAVSAKMVAIEPLLTRLSAAFSRGGSGSLSDGVATFGRELRTLYGAEFGALSPNALWMRTCATGRNTSAQPLGGGGGSGGDGGGAQLPTSILNCTGPPLVLRTCSRTNALHVSCAAELLEAAHAHAPRRRGVRVPAEPTAACGSSGVAKLQPCGSSDVAAEAPEPSARPRDSPGSGAAAAGHVAGRTGGTSAPAAPGVAPVPSVCPPLFLPTPQRVAGGIYCVHYPMHAAISPQAREQAFRARVAAGLARGASSAPLPADSEAEADDESARACELALASGDLGATMDRCSAASGFAHPAAAAALAQAYANGANDAAAKAAAEAAGIAGLNALLAASMPPPADPLAGVALPPVICYLGQASSAGSAADGWDSAALLQMAGAPANAGNATPCDHFDTRVHCPSDRWAAVLLPSGAYFCAGNAPRPPPPPADLPAHARAAAGIFDHAPLPFVLCHQTGPNALRIPRCVPRAEPTLSADVTSPIGIHLDPRPAARAPDAAGSADVASRDCSLELPAVVTEQGLAPAGCARAPLAPELCAAGVFCPNLFHRSVCPRGSFCWQGSVAPAPCGGDLLGGVLGALFGGALGALLGAPPAGARGACPPGTERPPPRTDFVLVLGAVLAAVLVAFRAYDRLRAARQAALLALGEDSGGAQRSTAALYVQLDVLYARAALTLAPALTPKVRDRRQSVAEPRHRAPVGAWDAFLYHAAPHVGAARLRARELVDAAPGWARAAHARAVAALDSARAALGGEHDGARADGAARVSTAGACRSPVGGAAPSGNGGNGGTGCAGATAGRERALDGAGASGAAGSAAGSACRHSCGRPFERGVSHAGSVHAFGADEEEDVVVPPAMSASVERARRRQAEGLAAIHPDSEAPFAKFTDRISFQFKRLGMKVRAPAAVIARRRRAAAERAAETGGARDGGGGDLSGWMEVLHSVSGSIEHSTLTAIMGVSGCGKSSFMNVLCGRAQYGLPTGTLRVNNAPAEPERYRNRMGYVPQDDVVREALTVYENILFAARLRLPRGTREARVRGLTHEVIEMLGLQSVRDSVVGSAEVRGISGGQRKRVNIGLELAADPLALFLDEPTSGLDACTAELVLSALRSLARRGRTVVMVLHQPRYTAFKLLDRLILLGVGGRTLFCGEPLKVVPYFASVGYSMRYGENPADFMLDVVSGLVPRDPKRPAHERERSERARASSIDGRAPPSPPRLASGQARHGRAAPAAAAGNARGALARAGRWASSGALDRGGLARGVALPVGALALPFALRATQVAPSGSSNNGRDPPSPTNTAETSEPFTAPRASRTRDAATAKKRGMATGGGVATTAVLAECWAQLGHTISAFENEAAPVTALFTQEQQLAVLRVFDSTIEAAWPEAEREALRDDRAAARERLPPAPARAADVVVRARASSCHAAGTSMLASGAGAGAGGSCSGGGSGGGGARRVGCAIASAPAEPRAAGELSAYIFRDVLEQTAAGVVLPAGMALSLLPTAVRARNRWRAAARAIAISLRPGSARATLAVRRINPQLRVNVGLAERPVGAHAPSNGALPPAPPAGALAASALPSGAASVSGQTAEPMEGGTELHEGGVDDDDDADETASLPDIPAPPSCHTRSRRLARGHGTLSRHLADAASSGALAVGDWAAFMQALQDLASMSVITRAQVDLVAACLHEQLLRASDASGRPLVATSGASVPASPGGSVAEAADEDELAYFDLGAEDAPAAADENSEWDVETASEVMSVVCTRAELEALLRITDDNSVEAVIDLQRNGELTAAEFYDYQSDVNGLAEAEIWAKWSRLQQQQLAGETIGFGAGLRARAQSHLPGQFDFAAAAATTETSRRVQPREPPSFFTQLRTLTASYAAQQRRLASGPGALAEWAALVLTAAFVGVLQRSQLPEGYEKLPTIYVLVLTLYSLFVALPAVRTFAFDRHSFWREASAGISPTAFYCSRALADLPALCLRALLFGLVFWACAFWAGTLQQLLGLLFAVMLCASGLAYVIAITVPAPLAVTVCGVLICSLCGFFAGIVPTIQEAGTAMRMTLDVSYGRWAAQCLASADFLAVPNALYAEQGRQLIALFAWPSAEELAAAGRGPCSQPIGVLVVLGVLLRVLGCVAIHYANGTQFGRAPMCNPAPRAAARHGARRPNAKGAAARARASRKPLLLGPAVSRVSSSMI</sequence>
<feature type="domain" description="ABC transporter" evidence="11">
    <location>
        <begin position="1068"/>
        <end position="1308"/>
    </location>
</feature>
<dbReference type="Pfam" id="PF19055">
    <property type="entry name" value="ABC2_membrane_7"/>
    <property type="match status" value="2"/>
</dbReference>
<dbReference type="InterPro" id="IPR043926">
    <property type="entry name" value="ABCG_dom"/>
</dbReference>
<keyword evidence="13" id="KW-1185">Reference proteome</keyword>
<evidence type="ECO:0008006" key="14">
    <source>
        <dbReference type="Google" id="ProtNLM"/>
    </source>
</evidence>
<dbReference type="GO" id="GO:0005524">
    <property type="term" value="F:ATP binding"/>
    <property type="evidence" value="ECO:0007669"/>
    <property type="project" value="UniProtKB-KW"/>
</dbReference>
<feature type="region of interest" description="Disordered" evidence="8">
    <location>
        <begin position="1419"/>
        <end position="1466"/>
    </location>
</feature>
<evidence type="ECO:0000256" key="9">
    <source>
        <dbReference type="SAM" id="Phobius"/>
    </source>
</evidence>
<dbReference type="InterPro" id="IPR001190">
    <property type="entry name" value="SRCR"/>
</dbReference>
<dbReference type="PANTHER" id="PTHR48041:SF91">
    <property type="entry name" value="ABC TRANSPORTER G FAMILY MEMBER 28"/>
    <property type="match status" value="1"/>
</dbReference>
<feature type="region of interest" description="Disordered" evidence="8">
    <location>
        <begin position="276"/>
        <end position="348"/>
    </location>
</feature>
<feature type="compositionally biased region" description="Basic and acidic residues" evidence="8">
    <location>
        <begin position="1326"/>
        <end position="1342"/>
    </location>
</feature>
<evidence type="ECO:0000256" key="6">
    <source>
        <dbReference type="ARBA" id="ARBA00022989"/>
    </source>
</evidence>
<dbReference type="SMART" id="SM00382">
    <property type="entry name" value="AAA"/>
    <property type="match status" value="1"/>
</dbReference>
<dbReference type="EMBL" id="JAGTXO010000001">
    <property type="protein sequence ID" value="KAG8470214.1"/>
    <property type="molecule type" value="Genomic_DNA"/>
</dbReference>
<accession>A0A8J6CF11</accession>
<keyword evidence="6 9" id="KW-1133">Transmembrane helix</keyword>
<dbReference type="InterPro" id="IPR050352">
    <property type="entry name" value="ABCG_transporters"/>
</dbReference>
<keyword evidence="7 9" id="KW-0472">Membrane</keyword>
<evidence type="ECO:0000313" key="12">
    <source>
        <dbReference type="EMBL" id="KAG8470214.1"/>
    </source>
</evidence>
<keyword evidence="5" id="KW-0067">ATP-binding</keyword>
<feature type="domain" description="SRCR" evidence="10">
    <location>
        <begin position="101"/>
        <end position="266"/>
    </location>
</feature>
<dbReference type="CDD" id="cd03213">
    <property type="entry name" value="ABCG_EPDR"/>
    <property type="match status" value="1"/>
</dbReference>
<feature type="compositionally biased region" description="Low complexity" evidence="8">
    <location>
        <begin position="325"/>
        <end position="348"/>
    </location>
</feature>
<dbReference type="PROSITE" id="PS00211">
    <property type="entry name" value="ABC_TRANSPORTER_1"/>
    <property type="match status" value="1"/>
</dbReference>
<keyword evidence="2" id="KW-0813">Transport</keyword>
<dbReference type="Gene3D" id="3.40.50.300">
    <property type="entry name" value="P-loop containing nucleotide triphosphate hydrolases"/>
    <property type="match status" value="1"/>
</dbReference>
<keyword evidence="3 9" id="KW-0812">Transmembrane</keyword>
<feature type="transmembrane region" description="Helical" evidence="9">
    <location>
        <begin position="2154"/>
        <end position="2177"/>
    </location>
</feature>
<feature type="compositionally biased region" description="Basic residues" evidence="8">
    <location>
        <begin position="2283"/>
        <end position="2292"/>
    </location>
</feature>
<feature type="region of interest" description="Disordered" evidence="8">
    <location>
        <begin position="1326"/>
        <end position="1373"/>
    </location>
</feature>
<reference evidence="12" key="1">
    <citation type="submission" date="2021-05" db="EMBL/GenBank/DDBJ databases">
        <title>The genome of the haptophyte Pavlova lutheri (Diacronema luteri, Pavlovales) - a model for lipid biosynthesis in eukaryotic algae.</title>
        <authorList>
            <person name="Hulatt C.J."/>
            <person name="Posewitz M.C."/>
        </authorList>
    </citation>
    <scope>NUCLEOTIDE SEQUENCE</scope>
    <source>
        <strain evidence="12">NIVA-4/92</strain>
    </source>
</reference>
<evidence type="ECO:0000259" key="11">
    <source>
        <dbReference type="PROSITE" id="PS50893"/>
    </source>
</evidence>
<keyword evidence="4" id="KW-0547">Nucleotide-binding</keyword>
<dbReference type="InterPro" id="IPR003439">
    <property type="entry name" value="ABC_transporter-like_ATP-bd"/>
</dbReference>
<organism evidence="12 13">
    <name type="scientific">Diacronema lutheri</name>
    <name type="common">Unicellular marine alga</name>
    <name type="synonym">Monochrysis lutheri</name>
    <dbReference type="NCBI Taxonomy" id="2081491"/>
    <lineage>
        <taxon>Eukaryota</taxon>
        <taxon>Haptista</taxon>
        <taxon>Haptophyta</taxon>
        <taxon>Pavlovophyceae</taxon>
        <taxon>Pavlovales</taxon>
        <taxon>Pavlovaceae</taxon>
        <taxon>Diacronema</taxon>
    </lineage>
</organism>
<comment type="subcellular location">
    <subcellularLocation>
        <location evidence="1">Membrane</location>
        <topology evidence="1">Multi-pass membrane protein</topology>
    </subcellularLocation>
</comment>
<dbReference type="InterPro" id="IPR017871">
    <property type="entry name" value="ABC_transporter-like_CS"/>
</dbReference>
<feature type="region of interest" description="Disordered" evidence="8">
    <location>
        <begin position="1712"/>
        <end position="1760"/>
    </location>
</feature>
<dbReference type="Pfam" id="PF00005">
    <property type="entry name" value="ABC_tran"/>
    <property type="match status" value="1"/>
</dbReference>
<evidence type="ECO:0000259" key="10">
    <source>
        <dbReference type="PROSITE" id="PS50287"/>
    </source>
</evidence>
<feature type="transmembrane region" description="Helical" evidence="9">
    <location>
        <begin position="2104"/>
        <end position="2122"/>
    </location>
</feature>
<feature type="transmembrane region" description="Helical" evidence="9">
    <location>
        <begin position="2052"/>
        <end position="2073"/>
    </location>
</feature>
<evidence type="ECO:0000256" key="8">
    <source>
        <dbReference type="SAM" id="MobiDB-lite"/>
    </source>
</evidence>
<dbReference type="InterPro" id="IPR003593">
    <property type="entry name" value="AAA+_ATPase"/>
</dbReference>
<protein>
    <recommendedName>
        <fullName evidence="14">ABC transporter domain-containing protein</fullName>
    </recommendedName>
</protein>
<feature type="compositionally biased region" description="Polar residues" evidence="8">
    <location>
        <begin position="1419"/>
        <end position="1428"/>
    </location>
</feature>
<feature type="region of interest" description="Disordered" evidence="8">
    <location>
        <begin position="2281"/>
        <end position="2303"/>
    </location>
</feature>
<evidence type="ECO:0000256" key="2">
    <source>
        <dbReference type="ARBA" id="ARBA00022448"/>
    </source>
</evidence>
<dbReference type="FunFam" id="3.40.50.300:FF:000367">
    <property type="entry name" value="ABC transporter G family member 24"/>
    <property type="match status" value="1"/>
</dbReference>
<feature type="transmembrane region" description="Helical" evidence="9">
    <location>
        <begin position="2021"/>
        <end position="2040"/>
    </location>
</feature>
<evidence type="ECO:0000313" key="13">
    <source>
        <dbReference type="Proteomes" id="UP000751190"/>
    </source>
</evidence>
<proteinExistence type="predicted"/>
<dbReference type="Proteomes" id="UP000751190">
    <property type="component" value="Unassembled WGS sequence"/>
</dbReference>
<dbReference type="OrthoDB" id="66620at2759"/>
<evidence type="ECO:0000256" key="5">
    <source>
        <dbReference type="ARBA" id="ARBA00022840"/>
    </source>
</evidence>
<feature type="transmembrane region" description="Helical" evidence="9">
    <location>
        <begin position="2128"/>
        <end position="2147"/>
    </location>
</feature>
<dbReference type="SUPFAM" id="SSF52540">
    <property type="entry name" value="P-loop containing nucleoside triphosphate hydrolases"/>
    <property type="match status" value="1"/>
</dbReference>
<name>A0A8J6CF11_DIALT</name>
<feature type="transmembrane region" description="Helical" evidence="9">
    <location>
        <begin position="2244"/>
        <end position="2265"/>
    </location>
</feature>
<gene>
    <name evidence="12" type="ORF">KFE25_008635</name>
</gene>
<comment type="caution">
    <text evidence="12">The sequence shown here is derived from an EMBL/GenBank/DDBJ whole genome shotgun (WGS) entry which is preliminary data.</text>
</comment>
<evidence type="ECO:0000256" key="3">
    <source>
        <dbReference type="ARBA" id="ARBA00022692"/>
    </source>
</evidence>
<evidence type="ECO:0000256" key="4">
    <source>
        <dbReference type="ARBA" id="ARBA00022741"/>
    </source>
</evidence>
<dbReference type="InterPro" id="IPR027417">
    <property type="entry name" value="P-loop_NTPase"/>
</dbReference>
<dbReference type="PROSITE" id="PS50287">
    <property type="entry name" value="SRCR_2"/>
    <property type="match status" value="1"/>
</dbReference>
<evidence type="ECO:0000256" key="7">
    <source>
        <dbReference type="ARBA" id="ARBA00023136"/>
    </source>
</evidence>
<dbReference type="PROSITE" id="PS50893">
    <property type="entry name" value="ABC_TRANSPORTER_2"/>
    <property type="match status" value="1"/>
</dbReference>
<evidence type="ECO:0000256" key="1">
    <source>
        <dbReference type="ARBA" id="ARBA00004141"/>
    </source>
</evidence>
<dbReference type="GO" id="GO:0016020">
    <property type="term" value="C:membrane"/>
    <property type="evidence" value="ECO:0007669"/>
    <property type="project" value="UniProtKB-SubCell"/>
</dbReference>
<dbReference type="PANTHER" id="PTHR48041">
    <property type="entry name" value="ABC TRANSPORTER G FAMILY MEMBER 28"/>
    <property type="match status" value="1"/>
</dbReference>